<proteinExistence type="predicted"/>
<reference evidence="2" key="1">
    <citation type="journal article" date="2002" name="Science">
        <title>The draft genome of Ciona intestinalis: insights into chordate and vertebrate origins.</title>
        <authorList>
            <person name="Dehal P."/>
            <person name="Satou Y."/>
            <person name="Campbell R.K."/>
            <person name="Chapman J."/>
            <person name="Degnan B."/>
            <person name="De Tomaso A."/>
            <person name="Davidson B."/>
            <person name="Di Gregorio A."/>
            <person name="Gelpke M."/>
            <person name="Goodstein D.M."/>
            <person name="Harafuji N."/>
            <person name="Hastings K.E."/>
            <person name="Ho I."/>
            <person name="Hotta K."/>
            <person name="Huang W."/>
            <person name="Kawashima T."/>
            <person name="Lemaire P."/>
            <person name="Martinez D."/>
            <person name="Meinertzhagen I.A."/>
            <person name="Necula S."/>
            <person name="Nonaka M."/>
            <person name="Putnam N."/>
            <person name="Rash S."/>
            <person name="Saiga H."/>
            <person name="Satake M."/>
            <person name="Terry A."/>
            <person name="Yamada L."/>
            <person name="Wang H.G."/>
            <person name="Awazu S."/>
            <person name="Azumi K."/>
            <person name="Boore J."/>
            <person name="Branno M."/>
            <person name="Chin-Bow S."/>
            <person name="DeSantis R."/>
            <person name="Doyle S."/>
            <person name="Francino P."/>
            <person name="Keys D.N."/>
            <person name="Haga S."/>
            <person name="Hayashi H."/>
            <person name="Hino K."/>
            <person name="Imai K.S."/>
            <person name="Inaba K."/>
            <person name="Kano S."/>
            <person name="Kobayashi K."/>
            <person name="Kobayashi M."/>
            <person name="Lee B.I."/>
            <person name="Makabe K.W."/>
            <person name="Manohar C."/>
            <person name="Matassi G."/>
            <person name="Medina M."/>
            <person name="Mochizuki Y."/>
            <person name="Mount S."/>
            <person name="Morishita T."/>
            <person name="Miura S."/>
            <person name="Nakayama A."/>
            <person name="Nishizaka S."/>
            <person name="Nomoto H."/>
            <person name="Ohta F."/>
            <person name="Oishi K."/>
            <person name="Rigoutsos I."/>
            <person name="Sano M."/>
            <person name="Sasaki A."/>
            <person name="Sasakura Y."/>
            <person name="Shoguchi E."/>
            <person name="Shin-i T."/>
            <person name="Spagnuolo A."/>
            <person name="Stainier D."/>
            <person name="Suzuki M.M."/>
            <person name="Tassy O."/>
            <person name="Takatori N."/>
            <person name="Tokuoka M."/>
            <person name="Yagi K."/>
            <person name="Yoshizaki F."/>
            <person name="Wada S."/>
            <person name="Zhang C."/>
            <person name="Hyatt P.D."/>
            <person name="Larimer F."/>
            <person name="Detter C."/>
            <person name="Doggett N."/>
            <person name="Glavina T."/>
            <person name="Hawkins T."/>
            <person name="Richardson P."/>
            <person name="Lucas S."/>
            <person name="Kohara Y."/>
            <person name="Levine M."/>
            <person name="Satoh N."/>
            <person name="Rokhsar D.S."/>
        </authorList>
    </citation>
    <scope>NUCLEOTIDE SEQUENCE [LARGE SCALE GENOMIC DNA]</scope>
</reference>
<accession>H2XPS6</accession>
<reference evidence="1" key="3">
    <citation type="submission" date="2025-08" db="UniProtKB">
        <authorList>
            <consortium name="Ensembl"/>
        </authorList>
    </citation>
    <scope>IDENTIFICATION</scope>
</reference>
<evidence type="ECO:0000313" key="1">
    <source>
        <dbReference type="Ensembl" id="ENSCINP00000031660.1"/>
    </source>
</evidence>
<sequence>MSNVAYTFLCFAVLLKSVRTHVYFYYFNIVSCFVPNLSVTLMDRYIKFK</sequence>
<dbReference type="InParanoid" id="H2XPS6"/>
<dbReference type="Ensembl" id="ENSCINT00000037100.1">
    <property type="protein sequence ID" value="ENSCINP00000031660.1"/>
    <property type="gene ID" value="ENSCING00000024535.1"/>
</dbReference>
<dbReference type="HOGENOM" id="CLU_3142531_0_0_1"/>
<reference evidence="1" key="4">
    <citation type="submission" date="2025-09" db="UniProtKB">
        <authorList>
            <consortium name="Ensembl"/>
        </authorList>
    </citation>
    <scope>IDENTIFICATION</scope>
</reference>
<evidence type="ECO:0000313" key="2">
    <source>
        <dbReference type="Proteomes" id="UP000008144"/>
    </source>
</evidence>
<dbReference type="AlphaFoldDB" id="H2XPS6"/>
<dbReference type="EMBL" id="EAAA01000786">
    <property type="status" value="NOT_ANNOTATED_CDS"/>
    <property type="molecule type" value="Genomic_DNA"/>
</dbReference>
<protein>
    <submittedName>
        <fullName evidence="1">Uncharacterized protein</fullName>
    </submittedName>
</protein>
<reference evidence="1" key="2">
    <citation type="journal article" date="2008" name="Genome Biol.">
        <title>Improved genome assembly and evidence-based global gene model set for the chordate Ciona intestinalis: new insight into intron and operon populations.</title>
        <authorList>
            <person name="Satou Y."/>
            <person name="Mineta K."/>
            <person name="Ogasawara M."/>
            <person name="Sasakura Y."/>
            <person name="Shoguchi E."/>
            <person name="Ueno K."/>
            <person name="Yamada L."/>
            <person name="Matsumoto J."/>
            <person name="Wasserscheid J."/>
            <person name="Dewar K."/>
            <person name="Wiley G.B."/>
            <person name="Macmil S.L."/>
            <person name="Roe B.A."/>
            <person name="Zeller R.W."/>
            <person name="Hastings K.E."/>
            <person name="Lemaire P."/>
            <person name="Lindquist E."/>
            <person name="Endo T."/>
            <person name="Hotta K."/>
            <person name="Inaba K."/>
        </authorList>
    </citation>
    <scope>NUCLEOTIDE SEQUENCE [LARGE SCALE GENOMIC DNA]</scope>
    <source>
        <strain evidence="1">wild type</strain>
    </source>
</reference>
<name>H2XPS6_CIOIN</name>
<dbReference type="Proteomes" id="UP000008144">
    <property type="component" value="Chromosome 11"/>
</dbReference>
<organism evidence="1 2">
    <name type="scientific">Ciona intestinalis</name>
    <name type="common">Transparent sea squirt</name>
    <name type="synonym">Ascidia intestinalis</name>
    <dbReference type="NCBI Taxonomy" id="7719"/>
    <lineage>
        <taxon>Eukaryota</taxon>
        <taxon>Metazoa</taxon>
        <taxon>Chordata</taxon>
        <taxon>Tunicata</taxon>
        <taxon>Ascidiacea</taxon>
        <taxon>Phlebobranchia</taxon>
        <taxon>Cionidae</taxon>
        <taxon>Ciona</taxon>
    </lineage>
</organism>
<keyword evidence="2" id="KW-1185">Reference proteome</keyword>